<dbReference type="Gene3D" id="3.40.30.10">
    <property type="entry name" value="Glutaredoxin"/>
    <property type="match status" value="1"/>
</dbReference>
<reference evidence="5" key="2">
    <citation type="submission" date="2025-08" db="UniProtKB">
        <authorList>
            <consortium name="RefSeq"/>
        </authorList>
    </citation>
    <scope>IDENTIFICATION</scope>
    <source>
        <tissue evidence="5">Leaf</tissue>
    </source>
</reference>
<evidence type="ECO:0000256" key="2">
    <source>
        <dbReference type="ARBA" id="ARBA00023284"/>
    </source>
</evidence>
<proteinExistence type="inferred from homology"/>
<protein>
    <submittedName>
        <fullName evidence="5">Thioredoxin-like 1-2, chloroplastic isoform X2</fullName>
    </submittedName>
</protein>
<dbReference type="SUPFAM" id="SSF52833">
    <property type="entry name" value="Thioredoxin-like"/>
    <property type="match status" value="1"/>
</dbReference>
<dbReference type="GO" id="GO:0045454">
    <property type="term" value="P:cell redox homeostasis"/>
    <property type="evidence" value="ECO:0007669"/>
    <property type="project" value="TreeGrafter"/>
</dbReference>
<dbReference type="Pfam" id="PF00085">
    <property type="entry name" value="Thioredoxin"/>
    <property type="match status" value="1"/>
</dbReference>
<gene>
    <name evidence="5" type="primary">LOC109721159</name>
</gene>
<dbReference type="RefSeq" id="XP_020104192.1">
    <property type="nucleotide sequence ID" value="XM_020248603.1"/>
</dbReference>
<dbReference type="AlphaFoldDB" id="A0A6P5G8R4"/>
<name>A0A6P5G8R4_ANACO</name>
<evidence type="ECO:0000313" key="4">
    <source>
        <dbReference type="Proteomes" id="UP000515123"/>
    </source>
</evidence>
<dbReference type="Proteomes" id="UP000515123">
    <property type="component" value="Linkage group 15"/>
</dbReference>
<reference evidence="4" key="1">
    <citation type="journal article" date="2015" name="Nat. Genet.">
        <title>The pineapple genome and the evolution of CAM photosynthesis.</title>
        <authorList>
            <person name="Ming R."/>
            <person name="VanBuren R."/>
            <person name="Wai C.M."/>
            <person name="Tang H."/>
            <person name="Schatz M.C."/>
            <person name="Bowers J.E."/>
            <person name="Lyons E."/>
            <person name="Wang M.L."/>
            <person name="Chen J."/>
            <person name="Biggers E."/>
            <person name="Zhang J."/>
            <person name="Huang L."/>
            <person name="Zhang L."/>
            <person name="Miao W."/>
            <person name="Zhang J."/>
            <person name="Ye Z."/>
            <person name="Miao C."/>
            <person name="Lin Z."/>
            <person name="Wang H."/>
            <person name="Zhou H."/>
            <person name="Yim W.C."/>
            <person name="Priest H.D."/>
            <person name="Zheng C."/>
            <person name="Woodhouse M."/>
            <person name="Edger P.P."/>
            <person name="Guyot R."/>
            <person name="Guo H.B."/>
            <person name="Guo H."/>
            <person name="Zheng G."/>
            <person name="Singh R."/>
            <person name="Sharma A."/>
            <person name="Min X."/>
            <person name="Zheng Y."/>
            <person name="Lee H."/>
            <person name="Gurtowski J."/>
            <person name="Sedlazeck F.J."/>
            <person name="Harkess A."/>
            <person name="McKain M.R."/>
            <person name="Liao Z."/>
            <person name="Fang J."/>
            <person name="Liu J."/>
            <person name="Zhang X."/>
            <person name="Zhang Q."/>
            <person name="Hu W."/>
            <person name="Qin Y."/>
            <person name="Wang K."/>
            <person name="Chen L.Y."/>
            <person name="Shirley N."/>
            <person name="Lin Y.R."/>
            <person name="Liu L.Y."/>
            <person name="Hernandez A.G."/>
            <person name="Wright C.L."/>
            <person name="Bulone V."/>
            <person name="Tuskan G.A."/>
            <person name="Heath K."/>
            <person name="Zee F."/>
            <person name="Moore P.H."/>
            <person name="Sunkar R."/>
            <person name="Leebens-Mack J.H."/>
            <person name="Mockler T."/>
            <person name="Bennetzen J.L."/>
            <person name="Freeling M."/>
            <person name="Sankoff D."/>
            <person name="Paterson A.H."/>
            <person name="Zhu X."/>
            <person name="Yang X."/>
            <person name="Smith J.A."/>
            <person name="Cushman J.C."/>
            <person name="Paull R.E."/>
            <person name="Yu Q."/>
        </authorList>
    </citation>
    <scope>NUCLEOTIDE SEQUENCE [LARGE SCALE GENOMIC DNA]</scope>
    <source>
        <strain evidence="4">cv. F153</strain>
    </source>
</reference>
<organism evidence="4 5">
    <name type="scientific">Ananas comosus</name>
    <name type="common">Pineapple</name>
    <name type="synonym">Ananas ananas</name>
    <dbReference type="NCBI Taxonomy" id="4615"/>
    <lineage>
        <taxon>Eukaryota</taxon>
        <taxon>Viridiplantae</taxon>
        <taxon>Streptophyta</taxon>
        <taxon>Embryophyta</taxon>
        <taxon>Tracheophyta</taxon>
        <taxon>Spermatophyta</taxon>
        <taxon>Magnoliopsida</taxon>
        <taxon>Liliopsida</taxon>
        <taxon>Poales</taxon>
        <taxon>Bromeliaceae</taxon>
        <taxon>Bromelioideae</taxon>
        <taxon>Ananas</taxon>
    </lineage>
</organism>
<evidence type="ECO:0000259" key="3">
    <source>
        <dbReference type="Pfam" id="PF00085"/>
    </source>
</evidence>
<comment type="similarity">
    <text evidence="1">Belongs to the thioredoxin family.</text>
</comment>
<evidence type="ECO:0000313" key="5">
    <source>
        <dbReference type="RefSeq" id="XP_020104192.1"/>
    </source>
</evidence>
<accession>A0A6P5G8R4</accession>
<feature type="domain" description="Thioredoxin" evidence="3">
    <location>
        <begin position="105"/>
        <end position="137"/>
    </location>
</feature>
<keyword evidence="4" id="KW-1185">Reference proteome</keyword>
<dbReference type="GeneID" id="109721159"/>
<dbReference type="GO" id="GO:0009507">
    <property type="term" value="C:chloroplast"/>
    <property type="evidence" value="ECO:0007669"/>
    <property type="project" value="UniProtKB-ARBA"/>
</dbReference>
<dbReference type="PANTHER" id="PTHR43601">
    <property type="entry name" value="THIOREDOXIN, MITOCHONDRIAL"/>
    <property type="match status" value="1"/>
</dbReference>
<dbReference type="OrthoDB" id="2121326at2759"/>
<evidence type="ECO:0000256" key="1">
    <source>
        <dbReference type="ARBA" id="ARBA00008987"/>
    </source>
</evidence>
<dbReference type="PANTHER" id="PTHR43601:SF17">
    <property type="entry name" value="THIOREDOXIN-LIKE 1-2, CHLOROPLASTIC"/>
    <property type="match status" value="1"/>
</dbReference>
<dbReference type="InterPro" id="IPR013766">
    <property type="entry name" value="Thioredoxin_domain"/>
</dbReference>
<keyword evidence="2" id="KW-0676">Redox-active center</keyword>
<dbReference type="InterPro" id="IPR036249">
    <property type="entry name" value="Thioredoxin-like_sf"/>
</dbReference>
<sequence>MAAASMKGVSFTGSYEVGVEVKEKKFKSSEGLACKNELKGRKVLLREQSGSFASWNPKTQSCSSITAQSSIYIPRTNRWWEKSMKPNMIEITSVQDLVDSLRSAGDKLVVVGFYSPSCGGCKTLHPKIYKFKKALENHGTERCSLGPAKGLEESELRSLASNKEIQYNYPLRPHEDEDLALSNSSFSDSLVRGI</sequence>